<keyword evidence="1" id="KW-1133">Transmembrane helix</keyword>
<feature type="transmembrane region" description="Helical" evidence="1">
    <location>
        <begin position="100"/>
        <end position="117"/>
    </location>
</feature>
<dbReference type="OrthoDB" id="158445at2"/>
<gene>
    <name evidence="2" type="ORF">JCM21531_818</name>
</gene>
<comment type="caution">
    <text evidence="2">The sequence shown here is derived from an EMBL/GenBank/DDBJ whole genome shotgun (WGS) entry which is preliminary data.</text>
</comment>
<evidence type="ECO:0000313" key="3">
    <source>
        <dbReference type="Proteomes" id="UP000019109"/>
    </source>
</evidence>
<keyword evidence="1" id="KW-0812">Transmembrane</keyword>
<name>W4V3R8_9FIRM</name>
<dbReference type="Pfam" id="PF13398">
    <property type="entry name" value="Peptidase_M50B"/>
    <property type="match status" value="1"/>
</dbReference>
<dbReference type="PANTHER" id="PTHR33979">
    <property type="entry name" value="OS02G0221600 PROTEIN"/>
    <property type="match status" value="1"/>
</dbReference>
<feature type="transmembrane region" description="Helical" evidence="1">
    <location>
        <begin position="147"/>
        <end position="163"/>
    </location>
</feature>
<dbReference type="EMBL" id="BAVR01000007">
    <property type="protein sequence ID" value="GAE87448.1"/>
    <property type="molecule type" value="Genomic_DNA"/>
</dbReference>
<dbReference type="InterPro" id="IPR049500">
    <property type="entry name" value="Peptidase_M50B-like"/>
</dbReference>
<dbReference type="AlphaFoldDB" id="W4V3R8"/>
<feature type="transmembrane region" description="Helical" evidence="1">
    <location>
        <begin position="204"/>
        <end position="223"/>
    </location>
</feature>
<dbReference type="PANTHER" id="PTHR33979:SF2">
    <property type="entry name" value="PEPTIDASE M50B-LIKE-DOMAIN-CONTAINING PROTEIN"/>
    <property type="match status" value="1"/>
</dbReference>
<reference evidence="2" key="1">
    <citation type="journal article" date="2014" name="Genome Announc.">
        <title>Draft Genome Sequence of Clostridium straminisolvens Strain JCM 21531T, Isolated from a Cellulose-Degrading Bacterial Community.</title>
        <authorList>
            <person name="Yuki M."/>
            <person name="Oshima K."/>
            <person name="Suda W."/>
            <person name="Sakamoto M."/>
            <person name="Kitamura K."/>
            <person name="Iida T."/>
            <person name="Hattori M."/>
            <person name="Ohkuma M."/>
        </authorList>
    </citation>
    <scope>NUCLEOTIDE SEQUENCE [LARGE SCALE GENOMIC DNA]</scope>
    <source>
        <strain evidence="2">JCM 21531</strain>
    </source>
</reference>
<organism evidence="2 3">
    <name type="scientific">Acetivibrio straminisolvens JCM 21531</name>
    <dbReference type="NCBI Taxonomy" id="1294263"/>
    <lineage>
        <taxon>Bacteria</taxon>
        <taxon>Bacillati</taxon>
        <taxon>Bacillota</taxon>
        <taxon>Clostridia</taxon>
        <taxon>Eubacteriales</taxon>
        <taxon>Oscillospiraceae</taxon>
        <taxon>Acetivibrio</taxon>
    </lineage>
</organism>
<sequence length="231" mass="25976">MKTIWKYLMILIAVVLLWNQIVLKPFRILSAFFHKVGHAIAAFLFGYGSNAFKVVFGSMGDTMVSAQGWFPSFVISNGGYLGSMLFFVLIMFLKRTSAKKYLLGSLAIIYLFISVSVPALRGTVLYAAIFTAIAILLYMIQRDVIEEIVIDVVAMSSIAYIIYETLVDTVLFKINQHFSIVKGWNAGIPLDIARLRSITRLPELLWAIVWIAISVLVLNAVVLKMTKARRR</sequence>
<keyword evidence="3" id="KW-1185">Reference proteome</keyword>
<feature type="transmembrane region" description="Helical" evidence="1">
    <location>
        <begin position="6"/>
        <end position="24"/>
    </location>
</feature>
<evidence type="ECO:0000313" key="2">
    <source>
        <dbReference type="EMBL" id="GAE87448.1"/>
    </source>
</evidence>
<protein>
    <submittedName>
        <fullName evidence="2">Uncharacterized protein</fullName>
    </submittedName>
</protein>
<proteinExistence type="predicted"/>
<dbReference type="STRING" id="1294263.JCM21531_818"/>
<feature type="transmembrane region" description="Helical" evidence="1">
    <location>
        <begin position="123"/>
        <end position="140"/>
    </location>
</feature>
<feature type="transmembrane region" description="Helical" evidence="1">
    <location>
        <begin position="36"/>
        <end position="56"/>
    </location>
</feature>
<feature type="transmembrane region" description="Helical" evidence="1">
    <location>
        <begin position="68"/>
        <end position="93"/>
    </location>
</feature>
<dbReference type="RefSeq" id="WP_038287242.1">
    <property type="nucleotide sequence ID" value="NZ_BAVR01000007.1"/>
</dbReference>
<dbReference type="Proteomes" id="UP000019109">
    <property type="component" value="Unassembled WGS sequence"/>
</dbReference>
<keyword evidence="1" id="KW-0472">Membrane</keyword>
<evidence type="ECO:0000256" key="1">
    <source>
        <dbReference type="SAM" id="Phobius"/>
    </source>
</evidence>
<accession>W4V3R8</accession>